<dbReference type="FunFam" id="2.40.10.10:FF:000002">
    <property type="entry name" value="Transmembrane protease serine"/>
    <property type="match status" value="1"/>
</dbReference>
<reference evidence="9" key="1">
    <citation type="submission" date="2025-08" db="UniProtKB">
        <authorList>
            <consortium name="RefSeq"/>
        </authorList>
    </citation>
    <scope>IDENTIFICATION</scope>
</reference>
<name>A0AAJ7CAH4_CEPCN</name>
<evidence type="ECO:0000256" key="6">
    <source>
        <dbReference type="RuleBase" id="RU363034"/>
    </source>
</evidence>
<protein>
    <submittedName>
        <fullName evidence="9">Transmembrane protease serine 9</fullName>
    </submittedName>
</protein>
<dbReference type="InterPro" id="IPR009003">
    <property type="entry name" value="Peptidase_S1_PA"/>
</dbReference>
<keyword evidence="8" id="KW-1185">Reference proteome</keyword>
<dbReference type="Proteomes" id="UP000694920">
    <property type="component" value="Unplaced"/>
</dbReference>
<dbReference type="Gene3D" id="2.40.10.10">
    <property type="entry name" value="Trypsin-like serine proteases"/>
    <property type="match status" value="2"/>
</dbReference>
<keyword evidence="9" id="KW-0812">Transmembrane</keyword>
<dbReference type="RefSeq" id="XP_015605959.1">
    <property type="nucleotide sequence ID" value="XM_015750473.2"/>
</dbReference>
<evidence type="ECO:0000256" key="5">
    <source>
        <dbReference type="ARBA" id="ARBA00024195"/>
    </source>
</evidence>
<dbReference type="SMART" id="SM00020">
    <property type="entry name" value="Tryp_SPc"/>
    <property type="match status" value="2"/>
</dbReference>
<dbReference type="PANTHER" id="PTHR24252:SF7">
    <property type="entry name" value="HYALIN"/>
    <property type="match status" value="1"/>
</dbReference>
<dbReference type="FunFam" id="2.40.10.10:FF:000006">
    <property type="entry name" value="Serine proteinase stubble"/>
    <property type="match status" value="1"/>
</dbReference>
<dbReference type="AlphaFoldDB" id="A0AAJ7CAH4"/>
<dbReference type="InterPro" id="IPR033116">
    <property type="entry name" value="TRYPSIN_SER"/>
</dbReference>
<keyword evidence="4" id="KW-1015">Disulfide bond</keyword>
<proteinExistence type="inferred from homology"/>
<feature type="domain" description="Peptidase S1" evidence="7">
    <location>
        <begin position="331"/>
        <end position="561"/>
    </location>
</feature>
<evidence type="ECO:0000256" key="3">
    <source>
        <dbReference type="ARBA" id="ARBA00022825"/>
    </source>
</evidence>
<evidence type="ECO:0000256" key="4">
    <source>
        <dbReference type="ARBA" id="ARBA00023157"/>
    </source>
</evidence>
<dbReference type="GeneID" id="107272870"/>
<dbReference type="GO" id="GO:0004252">
    <property type="term" value="F:serine-type endopeptidase activity"/>
    <property type="evidence" value="ECO:0007669"/>
    <property type="project" value="InterPro"/>
</dbReference>
<feature type="domain" description="Peptidase S1" evidence="7">
    <location>
        <begin position="40"/>
        <end position="281"/>
    </location>
</feature>
<evidence type="ECO:0000313" key="8">
    <source>
        <dbReference type="Proteomes" id="UP000694920"/>
    </source>
</evidence>
<dbReference type="PROSITE" id="PS00135">
    <property type="entry name" value="TRYPSIN_SER"/>
    <property type="match status" value="2"/>
</dbReference>
<keyword evidence="9" id="KW-0472">Membrane</keyword>
<dbReference type="PROSITE" id="PS50240">
    <property type="entry name" value="TRYPSIN_DOM"/>
    <property type="match status" value="2"/>
</dbReference>
<keyword evidence="2 6" id="KW-0378">Hydrolase</keyword>
<dbReference type="GO" id="GO:0006508">
    <property type="term" value="P:proteolysis"/>
    <property type="evidence" value="ECO:0007669"/>
    <property type="project" value="UniProtKB-KW"/>
</dbReference>
<organism evidence="8 9">
    <name type="scientific">Cephus cinctus</name>
    <name type="common">Wheat stem sawfly</name>
    <dbReference type="NCBI Taxonomy" id="211228"/>
    <lineage>
        <taxon>Eukaryota</taxon>
        <taxon>Metazoa</taxon>
        <taxon>Ecdysozoa</taxon>
        <taxon>Arthropoda</taxon>
        <taxon>Hexapoda</taxon>
        <taxon>Insecta</taxon>
        <taxon>Pterygota</taxon>
        <taxon>Neoptera</taxon>
        <taxon>Endopterygota</taxon>
        <taxon>Hymenoptera</taxon>
        <taxon>Cephoidea</taxon>
        <taxon>Cephidae</taxon>
        <taxon>Cephus</taxon>
    </lineage>
</organism>
<dbReference type="PROSITE" id="PS00134">
    <property type="entry name" value="TRYPSIN_HIS"/>
    <property type="match status" value="2"/>
</dbReference>
<keyword evidence="1 6" id="KW-0645">Protease</keyword>
<dbReference type="InterPro" id="IPR001254">
    <property type="entry name" value="Trypsin_dom"/>
</dbReference>
<evidence type="ECO:0000313" key="9">
    <source>
        <dbReference type="RefSeq" id="XP_015605959.1"/>
    </source>
</evidence>
<dbReference type="InterPro" id="IPR018114">
    <property type="entry name" value="TRYPSIN_HIS"/>
</dbReference>
<evidence type="ECO:0000256" key="2">
    <source>
        <dbReference type="ARBA" id="ARBA00022801"/>
    </source>
</evidence>
<dbReference type="InterPro" id="IPR001314">
    <property type="entry name" value="Peptidase_S1A"/>
</dbReference>
<dbReference type="PANTHER" id="PTHR24252">
    <property type="entry name" value="ACROSIN-RELATED"/>
    <property type="match status" value="1"/>
</dbReference>
<evidence type="ECO:0000256" key="1">
    <source>
        <dbReference type="ARBA" id="ARBA00022670"/>
    </source>
</evidence>
<accession>A0AAJ7CAH4</accession>
<dbReference type="InterPro" id="IPR043504">
    <property type="entry name" value="Peptidase_S1_PA_chymotrypsin"/>
</dbReference>
<comment type="similarity">
    <text evidence="5">Belongs to the peptidase S1 family. CLIP subfamily.</text>
</comment>
<dbReference type="SUPFAM" id="SSF50494">
    <property type="entry name" value="Trypsin-like serine proteases"/>
    <property type="match status" value="2"/>
</dbReference>
<dbReference type="CDD" id="cd00190">
    <property type="entry name" value="Tryp_SPc"/>
    <property type="match status" value="2"/>
</dbReference>
<gene>
    <name evidence="9" type="primary">LOC107272870</name>
</gene>
<sequence>MNLLNLNFLTNFVTRLLHLFDIFSSNDLSSTCGIISEPKIEGGHSVNYYKYPWYGEIFSSNNGTDEYFCGGNLITPNHILTAAHCIADIAETAVPKNANEKITLGTYDNCNISINKFRKVFSIKSAVIHEDYDPGTLANDIGILVLNDPADNFRTVCLPKKNALLPASGTIIGFGQFGIDNKTKVCILQEATVNVYSYSECRHFKVPFNNFDLPGDICAGNPEGGVDSCSGDSGGPLLEERDNRFTIRGIVSFGIGCGDEGWPGVYTNVDYYLDWIYSKIDTCIMKSRMILSTIGILFIVNAVRSRTNFYMPRINPSCECGQSGEGVSNRIVGGVITIPHVFPWIAAIFNKGSLHCGGTLINDRYILTAGHCVKWTKHSDLSIKLGVHDIKNVNEGQLAPIDKIILHKNFESDYLHDTNDIALIKLKYSVKYNDNIRPACLPYKGSDYTGHKVKVTGWGRVTTTGGASRYLRKANLKVMPWLSCKNVSFGDHITESMICAYNENTDACQGDSGGPLLYQRYDGRYETIGIVSWGIGCAKRGMPGVYVKNSDYINWIMTNTMDAIYCMHN</sequence>
<evidence type="ECO:0000259" key="7">
    <source>
        <dbReference type="PROSITE" id="PS50240"/>
    </source>
</evidence>
<keyword evidence="3 6" id="KW-0720">Serine protease</keyword>
<dbReference type="Pfam" id="PF00089">
    <property type="entry name" value="Trypsin"/>
    <property type="match status" value="2"/>
</dbReference>
<dbReference type="PRINTS" id="PR00722">
    <property type="entry name" value="CHYMOTRYPSIN"/>
</dbReference>
<dbReference type="KEGG" id="ccin:107272870"/>